<accession>A0A0F9R0G4</accession>
<evidence type="ECO:0000313" key="1">
    <source>
        <dbReference type="EMBL" id="KKN50105.1"/>
    </source>
</evidence>
<reference evidence="1" key="1">
    <citation type="journal article" date="2015" name="Nature">
        <title>Complex archaea that bridge the gap between prokaryotes and eukaryotes.</title>
        <authorList>
            <person name="Spang A."/>
            <person name="Saw J.H."/>
            <person name="Jorgensen S.L."/>
            <person name="Zaremba-Niedzwiedzka K."/>
            <person name="Martijn J."/>
            <person name="Lind A.E."/>
            <person name="van Eijk R."/>
            <person name="Schleper C."/>
            <person name="Guy L."/>
            <person name="Ettema T.J."/>
        </authorList>
    </citation>
    <scope>NUCLEOTIDE SEQUENCE</scope>
</reference>
<proteinExistence type="predicted"/>
<sequence length="38" mass="4455">MGTDYDCGCRKAITGEWYLCDKHESELEEKINEIVMDE</sequence>
<gene>
    <name evidence="1" type="ORF">LCGC14_0636030</name>
</gene>
<comment type="caution">
    <text evidence="1">The sequence shown here is derived from an EMBL/GenBank/DDBJ whole genome shotgun (WGS) entry which is preliminary data.</text>
</comment>
<dbReference type="AlphaFoldDB" id="A0A0F9R0G4"/>
<dbReference type="EMBL" id="LAZR01001133">
    <property type="protein sequence ID" value="KKN50105.1"/>
    <property type="molecule type" value="Genomic_DNA"/>
</dbReference>
<organism evidence="1">
    <name type="scientific">marine sediment metagenome</name>
    <dbReference type="NCBI Taxonomy" id="412755"/>
    <lineage>
        <taxon>unclassified sequences</taxon>
        <taxon>metagenomes</taxon>
        <taxon>ecological metagenomes</taxon>
    </lineage>
</organism>
<protein>
    <submittedName>
        <fullName evidence="1">Uncharacterized protein</fullName>
    </submittedName>
</protein>
<name>A0A0F9R0G4_9ZZZZ</name>